<comment type="similarity">
    <text evidence="1 5 6">Belongs to the peptidase S8 family.</text>
</comment>
<name>A0ABS6XDP9_9BACT</name>
<sequence length="503" mass="52619">MFKIKYTSANVIWPALFAMAGLVGCSQDEDLMAGSEKDQTSVSAITSATAPTNLSFRANHYIVLSTQEKLPAGLENKLATANGKVTSLLSGAGVALVYSEDPAFITKASKISGVRSVVRDFNAQWINPKDQKLVAVEAYGTPPASGDNDRFFDMQWGHAAIKASEAWNKGYRGKGALVAVLDSGFDTDHPDLAANIESKLSKSFVTGEEVAYKLNDPFSHGTHTAGTIAAADNGIGTIGVAPEARLMLVKVLTDEGSGAFSWIMQGILYASANGADVISMSIGAAVPRNGRFLDDNNTPDDPSDDFIVNDTKAVQELLVALSRITNYATQQGSLLIASAGNEANNGMTDQSLVHLPSAAGNVVSISATTPIGWALNPTTTFMDNLASYSNYGITDVHFAAPGGDALYEGNETATVSGLTRPAYVFDLVFSTGSLDSYYWSAGTSMAAPHAAGVAALIVGKNGGQISPSGLLAKLRASADDLGKPGQDPYYGYGRVNADRAVSN</sequence>
<accession>A0ABS6XDP9</accession>
<dbReference type="SUPFAM" id="SSF52743">
    <property type="entry name" value="Subtilisin-like"/>
    <property type="match status" value="1"/>
</dbReference>
<evidence type="ECO:0000256" key="6">
    <source>
        <dbReference type="RuleBase" id="RU003355"/>
    </source>
</evidence>
<dbReference type="Gene3D" id="3.40.50.200">
    <property type="entry name" value="Peptidase S8/S53 domain"/>
    <property type="match status" value="1"/>
</dbReference>
<dbReference type="PROSITE" id="PS00136">
    <property type="entry name" value="SUBTILASE_ASP"/>
    <property type="match status" value="1"/>
</dbReference>
<dbReference type="PANTHER" id="PTHR43399:SF4">
    <property type="entry name" value="CELL WALL-ASSOCIATED PROTEASE"/>
    <property type="match status" value="1"/>
</dbReference>
<dbReference type="InterPro" id="IPR023828">
    <property type="entry name" value="Peptidase_S8_Ser-AS"/>
</dbReference>
<dbReference type="EMBL" id="JAHWXQ010000003">
    <property type="protein sequence ID" value="MBW3366094.1"/>
    <property type="molecule type" value="Genomic_DNA"/>
</dbReference>
<feature type="active site" description="Charge relay system" evidence="5">
    <location>
        <position position="444"/>
    </location>
</feature>
<dbReference type="InterPro" id="IPR051048">
    <property type="entry name" value="Peptidase_S8/S53_subtilisin"/>
</dbReference>
<reference evidence="9 10" key="1">
    <citation type="submission" date="2021-07" db="EMBL/GenBank/DDBJ databases">
        <authorList>
            <person name="Kim M.K."/>
        </authorList>
    </citation>
    <scope>NUCLEOTIDE SEQUENCE [LARGE SCALE GENOMIC DNA]</scope>
    <source>
        <strain evidence="9 10">HLY7-15</strain>
    </source>
</reference>
<dbReference type="PROSITE" id="PS51892">
    <property type="entry name" value="SUBTILASE"/>
    <property type="match status" value="1"/>
</dbReference>
<dbReference type="PRINTS" id="PR00723">
    <property type="entry name" value="SUBTILISIN"/>
</dbReference>
<evidence type="ECO:0000259" key="8">
    <source>
        <dbReference type="Pfam" id="PF00082"/>
    </source>
</evidence>
<feature type="active site" description="Charge relay system" evidence="5">
    <location>
        <position position="182"/>
    </location>
</feature>
<evidence type="ECO:0000256" key="5">
    <source>
        <dbReference type="PROSITE-ProRule" id="PRU01240"/>
    </source>
</evidence>
<evidence type="ECO:0000313" key="10">
    <source>
        <dbReference type="Proteomes" id="UP000774935"/>
    </source>
</evidence>
<protein>
    <submittedName>
        <fullName evidence="9">S8 family serine peptidase</fullName>
    </submittedName>
</protein>
<organism evidence="9 10">
    <name type="scientific">Pontibacter populi</name>
    <dbReference type="NCBI Taxonomy" id="890055"/>
    <lineage>
        <taxon>Bacteria</taxon>
        <taxon>Pseudomonadati</taxon>
        <taxon>Bacteroidota</taxon>
        <taxon>Cytophagia</taxon>
        <taxon>Cytophagales</taxon>
        <taxon>Hymenobacteraceae</taxon>
        <taxon>Pontibacter</taxon>
    </lineage>
</organism>
<keyword evidence="7" id="KW-0732">Signal</keyword>
<dbReference type="RefSeq" id="WP_199110585.1">
    <property type="nucleotide sequence ID" value="NZ_JAHWXQ010000003.1"/>
</dbReference>
<evidence type="ECO:0000256" key="2">
    <source>
        <dbReference type="ARBA" id="ARBA00022670"/>
    </source>
</evidence>
<dbReference type="InterPro" id="IPR036852">
    <property type="entry name" value="Peptidase_S8/S53_dom_sf"/>
</dbReference>
<dbReference type="PROSITE" id="PS51257">
    <property type="entry name" value="PROKAR_LIPOPROTEIN"/>
    <property type="match status" value="1"/>
</dbReference>
<evidence type="ECO:0000313" key="9">
    <source>
        <dbReference type="EMBL" id="MBW3366094.1"/>
    </source>
</evidence>
<feature type="active site" description="Charge relay system" evidence="5">
    <location>
        <position position="220"/>
    </location>
</feature>
<proteinExistence type="inferred from homology"/>
<evidence type="ECO:0000256" key="3">
    <source>
        <dbReference type="ARBA" id="ARBA00022801"/>
    </source>
</evidence>
<dbReference type="PANTHER" id="PTHR43399">
    <property type="entry name" value="SUBTILISIN-RELATED"/>
    <property type="match status" value="1"/>
</dbReference>
<feature type="signal peptide" evidence="7">
    <location>
        <begin position="1"/>
        <end position="20"/>
    </location>
</feature>
<dbReference type="InterPro" id="IPR023827">
    <property type="entry name" value="Peptidase_S8_Asp-AS"/>
</dbReference>
<keyword evidence="2 5" id="KW-0645">Protease</keyword>
<gene>
    <name evidence="9" type="ORF">KYK27_13610</name>
</gene>
<feature type="domain" description="Peptidase S8/S53" evidence="8">
    <location>
        <begin position="173"/>
        <end position="493"/>
    </location>
</feature>
<keyword evidence="4 5" id="KW-0720">Serine protease</keyword>
<dbReference type="PROSITE" id="PS00138">
    <property type="entry name" value="SUBTILASE_SER"/>
    <property type="match status" value="1"/>
</dbReference>
<dbReference type="InterPro" id="IPR015500">
    <property type="entry name" value="Peptidase_S8_subtilisin-rel"/>
</dbReference>
<feature type="chain" id="PRO_5046352346" evidence="7">
    <location>
        <begin position="21"/>
        <end position="503"/>
    </location>
</feature>
<dbReference type="Pfam" id="PF00082">
    <property type="entry name" value="Peptidase_S8"/>
    <property type="match status" value="1"/>
</dbReference>
<keyword evidence="3 5" id="KW-0378">Hydrolase</keyword>
<keyword evidence="10" id="KW-1185">Reference proteome</keyword>
<evidence type="ECO:0000256" key="1">
    <source>
        <dbReference type="ARBA" id="ARBA00011073"/>
    </source>
</evidence>
<comment type="caution">
    <text evidence="9">The sequence shown here is derived from an EMBL/GenBank/DDBJ whole genome shotgun (WGS) entry which is preliminary data.</text>
</comment>
<evidence type="ECO:0000256" key="4">
    <source>
        <dbReference type="ARBA" id="ARBA00022825"/>
    </source>
</evidence>
<evidence type="ECO:0000256" key="7">
    <source>
        <dbReference type="SAM" id="SignalP"/>
    </source>
</evidence>
<dbReference type="InterPro" id="IPR000209">
    <property type="entry name" value="Peptidase_S8/S53_dom"/>
</dbReference>
<dbReference type="Proteomes" id="UP000774935">
    <property type="component" value="Unassembled WGS sequence"/>
</dbReference>